<gene>
    <name evidence="8" type="ORF">SAMN04489720_0732</name>
</gene>
<dbReference type="PRINTS" id="PR00069">
    <property type="entry name" value="ALDKETRDTASE"/>
</dbReference>
<evidence type="ECO:0000256" key="5">
    <source>
        <dbReference type="PIRSR" id="PIRSR000097-2"/>
    </source>
</evidence>
<dbReference type="InterPro" id="IPR018170">
    <property type="entry name" value="Aldo/ket_reductase_CS"/>
</dbReference>
<evidence type="ECO:0000256" key="4">
    <source>
        <dbReference type="PIRSR" id="PIRSR000097-1"/>
    </source>
</evidence>
<evidence type="ECO:0000256" key="2">
    <source>
        <dbReference type="ARBA" id="ARBA00022857"/>
    </source>
</evidence>
<evidence type="ECO:0000259" key="7">
    <source>
        <dbReference type="Pfam" id="PF00248"/>
    </source>
</evidence>
<evidence type="ECO:0000313" key="9">
    <source>
        <dbReference type="Proteomes" id="UP000198822"/>
    </source>
</evidence>
<keyword evidence="9" id="KW-1185">Reference proteome</keyword>
<protein>
    <submittedName>
        <fullName evidence="8">2,5-diketo-D-gluconate reductase A</fullName>
    </submittedName>
</protein>
<dbReference type="InterPro" id="IPR020471">
    <property type="entry name" value="AKR"/>
</dbReference>
<dbReference type="CDD" id="cd19071">
    <property type="entry name" value="AKR_AKR1-5-like"/>
    <property type="match status" value="1"/>
</dbReference>
<accession>A0A1G8B8F3</accession>
<organism evidence="8 9">
    <name type="scientific">Agrococcus jejuensis</name>
    <dbReference type="NCBI Taxonomy" id="399736"/>
    <lineage>
        <taxon>Bacteria</taxon>
        <taxon>Bacillati</taxon>
        <taxon>Actinomycetota</taxon>
        <taxon>Actinomycetes</taxon>
        <taxon>Micrococcales</taxon>
        <taxon>Microbacteriaceae</taxon>
        <taxon>Agrococcus</taxon>
    </lineage>
</organism>
<feature type="site" description="Lowers pKa of active site Tyr" evidence="6">
    <location>
        <position position="73"/>
    </location>
</feature>
<comment type="similarity">
    <text evidence="1">Belongs to the aldo/keto reductase family.</text>
</comment>
<dbReference type="PROSITE" id="PS00798">
    <property type="entry name" value="ALDOKETO_REDUCTASE_1"/>
    <property type="match status" value="1"/>
</dbReference>
<feature type="domain" description="NADP-dependent oxidoreductase" evidence="7">
    <location>
        <begin position="21"/>
        <end position="257"/>
    </location>
</feature>
<dbReference type="OrthoDB" id="9804790at2"/>
<dbReference type="SUPFAM" id="SSF51430">
    <property type="entry name" value="NAD(P)-linked oxidoreductase"/>
    <property type="match status" value="1"/>
</dbReference>
<dbReference type="Gene3D" id="3.20.20.100">
    <property type="entry name" value="NADP-dependent oxidoreductase domain"/>
    <property type="match status" value="1"/>
</dbReference>
<keyword evidence="3" id="KW-0560">Oxidoreductase</keyword>
<dbReference type="PANTHER" id="PTHR43827:SF3">
    <property type="entry name" value="NADP-DEPENDENT OXIDOREDUCTASE DOMAIN-CONTAINING PROTEIN"/>
    <property type="match status" value="1"/>
</dbReference>
<evidence type="ECO:0000256" key="6">
    <source>
        <dbReference type="PIRSR" id="PIRSR000097-3"/>
    </source>
</evidence>
<reference evidence="9" key="1">
    <citation type="submission" date="2016-10" db="EMBL/GenBank/DDBJ databases">
        <authorList>
            <person name="Varghese N."/>
            <person name="Submissions S."/>
        </authorList>
    </citation>
    <scope>NUCLEOTIDE SEQUENCE [LARGE SCALE GENOMIC DNA]</scope>
    <source>
        <strain evidence="9">DSM 22002</strain>
    </source>
</reference>
<keyword evidence="2" id="KW-0521">NADP</keyword>
<dbReference type="InterPro" id="IPR023210">
    <property type="entry name" value="NADP_OxRdtase_dom"/>
</dbReference>
<dbReference type="AlphaFoldDB" id="A0A1G8B8F3"/>
<dbReference type="FunFam" id="3.20.20.100:FF:000002">
    <property type="entry name" value="2,5-diketo-D-gluconic acid reductase A"/>
    <property type="match status" value="1"/>
</dbReference>
<dbReference type="RefSeq" id="WP_092502534.1">
    <property type="nucleotide sequence ID" value="NZ_LT629695.1"/>
</dbReference>
<dbReference type="PIRSF" id="PIRSF000097">
    <property type="entry name" value="AKR"/>
    <property type="match status" value="1"/>
</dbReference>
<dbReference type="InterPro" id="IPR036812">
    <property type="entry name" value="NAD(P)_OxRdtase_dom_sf"/>
</dbReference>
<feature type="binding site" evidence="5">
    <location>
        <position position="107"/>
    </location>
    <ligand>
        <name>substrate</name>
    </ligand>
</feature>
<sequence length="271" mass="29364">MVAQLPLLDGSSIPAIGLGLYKVPPADTARVVADGLAAGYRLIDGAQMYDNEAAMGAAVRESGMRDELQVVTKFWGDPVQSYDAVLADFAASEQRIGLDVIDGYMIHWPRAPRGTFVETWRAFQTLRDEGRVRWIAVANFGEAELQTLLDETGEWPVVNQVESHPWLPQHDLRAFHAANGIVTQAWSPLGRGRLLDDPTLVAIAAEVDATPAQVVLRWHLQLGGAAAPKSMHASRLAENIAEIPALSVEHLARIAALESGVRTGTAPQDRP</sequence>
<name>A0A1G8B8F3_9MICO</name>
<dbReference type="EMBL" id="LT629695">
    <property type="protein sequence ID" value="SDH29445.1"/>
    <property type="molecule type" value="Genomic_DNA"/>
</dbReference>
<evidence type="ECO:0000256" key="3">
    <source>
        <dbReference type="ARBA" id="ARBA00023002"/>
    </source>
</evidence>
<dbReference type="GO" id="GO:0016616">
    <property type="term" value="F:oxidoreductase activity, acting on the CH-OH group of donors, NAD or NADP as acceptor"/>
    <property type="evidence" value="ECO:0007669"/>
    <property type="project" value="UniProtKB-ARBA"/>
</dbReference>
<dbReference type="STRING" id="399736.SAMN04489720_0732"/>
<feature type="active site" description="Proton donor" evidence="4">
    <location>
        <position position="49"/>
    </location>
</feature>
<proteinExistence type="inferred from homology"/>
<evidence type="ECO:0000313" key="8">
    <source>
        <dbReference type="EMBL" id="SDH29445.1"/>
    </source>
</evidence>
<evidence type="ECO:0000256" key="1">
    <source>
        <dbReference type="ARBA" id="ARBA00007905"/>
    </source>
</evidence>
<dbReference type="PANTHER" id="PTHR43827">
    <property type="entry name" value="2,5-DIKETO-D-GLUCONIC ACID REDUCTASE"/>
    <property type="match status" value="1"/>
</dbReference>
<dbReference type="Pfam" id="PF00248">
    <property type="entry name" value="Aldo_ket_red"/>
    <property type="match status" value="1"/>
</dbReference>
<dbReference type="Proteomes" id="UP000198822">
    <property type="component" value="Chromosome I"/>
</dbReference>